<dbReference type="SUPFAM" id="SSF53448">
    <property type="entry name" value="Nucleotide-diphospho-sugar transferases"/>
    <property type="match status" value="1"/>
</dbReference>
<dbReference type="EMBL" id="LT598464">
    <property type="protein sequence ID" value="SCU81601.1"/>
    <property type="molecule type" value="Genomic_DNA"/>
</dbReference>
<evidence type="ECO:0000256" key="3">
    <source>
        <dbReference type="ARBA" id="ARBA00022676"/>
    </source>
</evidence>
<dbReference type="InterPro" id="IPR029044">
    <property type="entry name" value="Nucleotide-diphossugar_trans"/>
</dbReference>
<evidence type="ECO:0000256" key="4">
    <source>
        <dbReference type="ARBA" id="ARBA00022679"/>
    </source>
</evidence>
<keyword evidence="12" id="KW-1185">Reference proteome</keyword>
<evidence type="ECO:0000256" key="6">
    <source>
        <dbReference type="ARBA" id="ARBA00022968"/>
    </source>
</evidence>
<dbReference type="Proteomes" id="UP000191024">
    <property type="component" value="Chromosome B"/>
</dbReference>
<dbReference type="PANTHER" id="PTHR31392:SF1">
    <property type="entry name" value="ALPHA-1,3-MANNOSYLTRANSFERASE MNN1-RELATED"/>
    <property type="match status" value="1"/>
</dbReference>
<evidence type="ECO:0000313" key="12">
    <source>
        <dbReference type="Proteomes" id="UP000191024"/>
    </source>
</evidence>
<keyword evidence="3" id="KW-0328">Glycosyltransferase</keyword>
<dbReference type="GO" id="GO:0000033">
    <property type="term" value="F:alpha-1,3-mannosyltransferase activity"/>
    <property type="evidence" value="ECO:0007669"/>
    <property type="project" value="TreeGrafter"/>
</dbReference>
<proteinExistence type="inferred from homology"/>
<evidence type="ECO:0000313" key="11">
    <source>
        <dbReference type="EMBL" id="SCU81601.1"/>
    </source>
</evidence>
<accession>A0A1G4IWY4</accession>
<dbReference type="GO" id="GO:0006493">
    <property type="term" value="P:protein O-linked glycosylation"/>
    <property type="evidence" value="ECO:0007669"/>
    <property type="project" value="TreeGrafter"/>
</dbReference>
<keyword evidence="8 10" id="KW-0472">Membrane</keyword>
<comment type="subcellular location">
    <subcellularLocation>
        <location evidence="1">Membrane</location>
        <topology evidence="1">Single-pass type II membrane protein</topology>
    </subcellularLocation>
</comment>
<dbReference type="OrthoDB" id="430354at2759"/>
<gene>
    <name evidence="11" type="ORF">LAMI_0B06986G</name>
</gene>
<keyword evidence="9" id="KW-0325">Glycoprotein</keyword>
<evidence type="ECO:0000256" key="1">
    <source>
        <dbReference type="ARBA" id="ARBA00004606"/>
    </source>
</evidence>
<dbReference type="GO" id="GO:0005794">
    <property type="term" value="C:Golgi apparatus"/>
    <property type="evidence" value="ECO:0007669"/>
    <property type="project" value="TreeGrafter"/>
</dbReference>
<keyword evidence="5 10" id="KW-0812">Transmembrane</keyword>
<keyword evidence="6" id="KW-0735">Signal-anchor</keyword>
<evidence type="ECO:0000256" key="8">
    <source>
        <dbReference type="ARBA" id="ARBA00023136"/>
    </source>
</evidence>
<dbReference type="STRING" id="1230905.A0A1G4IWY4"/>
<evidence type="ECO:0000256" key="9">
    <source>
        <dbReference type="ARBA" id="ARBA00023180"/>
    </source>
</evidence>
<dbReference type="AlphaFoldDB" id="A0A1G4IWY4"/>
<evidence type="ECO:0000256" key="2">
    <source>
        <dbReference type="ARBA" id="ARBA00009105"/>
    </source>
</evidence>
<comment type="similarity">
    <text evidence="2">Belongs to the MNN1/MNT family.</text>
</comment>
<sequence length="588" mass="66528">MQVQIPESIREPMAHLPKLRRAKRQLFGIMLVLGFIFSLHLTWSYWASNRVSTNKVIKALENGLPGLQSSEDFSLDRACSEYFALLYKKNKNWSIQDIANHGSSKASVIDSTRHLRIFGHCFLRNSAATSDLDLGDIEHRLFPQFTGLHPTFTRWDGLTLESFPNFETPSSGSSIEGSPLFPASSFWKSTQRSYNGRGIVVSLGESGVDDAKRLLRALRAVNNTLPIQFVHKGDISDSTVTALIEAGRNAMPFLQASHNGNSGNPQDIWFVNARQALEPNSVDLFQRFSNKWIASLFNSFDEMILMDADSVPFVDPRTLFDAAGYQETGAFFFKDRLINERVKGREIEFYRQLLPSRGEGRVFGIREVTNYTLGNPFFSSRYRHLMESGVVLLEKKTHMTGLLISSVLQLWKVSSEPVWGDKELFWLGQSISGNENYRFNSNFGGAVGTLNEGTINSCNYLCATQLAHFSDNKQLLWLNGGFRRCKKMTWTQDYKKIKSLQKSFNSEADLQTFYLSPVTIDGAVIPTRVRSSFFGLKSSKGGFKKEKSCSGYLWCGYDDLAETEGTSFRFSDEELENIKLIEQAWSYD</sequence>
<organism evidence="11 12">
    <name type="scientific">Lachancea mirantina</name>
    <dbReference type="NCBI Taxonomy" id="1230905"/>
    <lineage>
        <taxon>Eukaryota</taxon>
        <taxon>Fungi</taxon>
        <taxon>Dikarya</taxon>
        <taxon>Ascomycota</taxon>
        <taxon>Saccharomycotina</taxon>
        <taxon>Saccharomycetes</taxon>
        <taxon>Saccharomycetales</taxon>
        <taxon>Saccharomycetaceae</taxon>
        <taxon>Lachancea</taxon>
    </lineage>
</organism>
<evidence type="ECO:0000256" key="5">
    <source>
        <dbReference type="ARBA" id="ARBA00022692"/>
    </source>
</evidence>
<evidence type="ECO:0000256" key="10">
    <source>
        <dbReference type="SAM" id="Phobius"/>
    </source>
</evidence>
<keyword evidence="7 10" id="KW-1133">Transmembrane helix</keyword>
<reference evidence="11 12" key="1">
    <citation type="submission" date="2016-03" db="EMBL/GenBank/DDBJ databases">
        <authorList>
            <person name="Devillers H."/>
        </authorList>
    </citation>
    <scope>NUCLEOTIDE SEQUENCE [LARGE SCALE GENOMIC DNA]</scope>
    <source>
        <strain evidence="11">CBS 11717</strain>
    </source>
</reference>
<dbReference type="GO" id="GO:0016020">
    <property type="term" value="C:membrane"/>
    <property type="evidence" value="ECO:0007669"/>
    <property type="project" value="UniProtKB-SubCell"/>
</dbReference>
<evidence type="ECO:0000256" key="7">
    <source>
        <dbReference type="ARBA" id="ARBA00022989"/>
    </source>
</evidence>
<name>A0A1G4IWY4_9SACH</name>
<dbReference type="Pfam" id="PF11051">
    <property type="entry name" value="Mannosyl_trans3"/>
    <property type="match status" value="1"/>
</dbReference>
<protein>
    <submittedName>
        <fullName evidence="11">LAMI_0B06986g1_1</fullName>
    </submittedName>
</protein>
<dbReference type="InterPro" id="IPR022751">
    <property type="entry name" value="Alpha_mannosyltransferase"/>
</dbReference>
<dbReference type="PANTHER" id="PTHR31392">
    <property type="entry name" value="ALPHA-1,3-MANNOSYLTRANSFERASE MNN1-RELATED"/>
    <property type="match status" value="1"/>
</dbReference>
<feature type="transmembrane region" description="Helical" evidence="10">
    <location>
        <begin position="26"/>
        <end position="46"/>
    </location>
</feature>
<keyword evidence="4" id="KW-0808">Transferase</keyword>